<protein>
    <submittedName>
        <fullName evidence="2">Uncharacterized protein</fullName>
    </submittedName>
</protein>
<evidence type="ECO:0000256" key="1">
    <source>
        <dbReference type="SAM" id="MobiDB-lite"/>
    </source>
</evidence>
<dbReference type="HOGENOM" id="CLU_2413739_0_0_1"/>
<proteinExistence type="predicted"/>
<dbReference type="OrthoDB" id="10366773at2759"/>
<dbReference type="AlphaFoldDB" id="A0A0B4HTA3"/>
<reference evidence="2 3" key="1">
    <citation type="journal article" date="2014" name="Proc. Natl. Acad. Sci. U.S.A.">
        <title>Trajectory and genomic determinants of fungal-pathogen speciation and host adaptation.</title>
        <authorList>
            <person name="Hu X."/>
            <person name="Xiao G."/>
            <person name="Zheng P."/>
            <person name="Shang Y."/>
            <person name="Su Y."/>
            <person name="Zhang X."/>
            <person name="Liu X."/>
            <person name="Zhan S."/>
            <person name="St Leger R.J."/>
            <person name="Wang C."/>
        </authorList>
    </citation>
    <scope>NUCLEOTIDE SEQUENCE [LARGE SCALE GENOMIC DNA]</scope>
    <source>
        <strain evidence="2 3">ARSEF 977</strain>
    </source>
</reference>
<name>A0A0B4HTA3_METGA</name>
<organism evidence="2 3">
    <name type="scientific">Metarhizium guizhouense (strain ARSEF 977)</name>
    <dbReference type="NCBI Taxonomy" id="1276136"/>
    <lineage>
        <taxon>Eukaryota</taxon>
        <taxon>Fungi</taxon>
        <taxon>Dikarya</taxon>
        <taxon>Ascomycota</taxon>
        <taxon>Pezizomycotina</taxon>
        <taxon>Sordariomycetes</taxon>
        <taxon>Hypocreomycetidae</taxon>
        <taxon>Hypocreales</taxon>
        <taxon>Clavicipitaceae</taxon>
        <taxon>Metarhizium</taxon>
    </lineage>
</organism>
<feature type="compositionally biased region" description="Basic residues" evidence="1">
    <location>
        <begin position="81"/>
        <end position="92"/>
    </location>
</feature>
<dbReference type="Proteomes" id="UP000031192">
    <property type="component" value="Unassembled WGS sequence"/>
</dbReference>
<comment type="caution">
    <text evidence="2">The sequence shown here is derived from an EMBL/GenBank/DDBJ whole genome shotgun (WGS) entry which is preliminary data.</text>
</comment>
<dbReference type="EMBL" id="AZNH01000076">
    <property type="protein sequence ID" value="KID82729.1"/>
    <property type="molecule type" value="Genomic_DNA"/>
</dbReference>
<evidence type="ECO:0000313" key="2">
    <source>
        <dbReference type="EMBL" id="KID82729.1"/>
    </source>
</evidence>
<accession>A0A0B4HTA3</accession>
<evidence type="ECO:0000313" key="3">
    <source>
        <dbReference type="Proteomes" id="UP000031192"/>
    </source>
</evidence>
<gene>
    <name evidence="2" type="ORF">MGU_09961</name>
</gene>
<keyword evidence="3" id="KW-1185">Reference proteome</keyword>
<sequence>MKIETVAVIVALADGGLTAPKPEADVAPEQNRVNVATVDDANIEQAGVINDSLRPRDNQEAQAGTYRRRGVSGRQGGVRGGRGRGRGRGRGG</sequence>
<feature type="region of interest" description="Disordered" evidence="1">
    <location>
        <begin position="53"/>
        <end position="92"/>
    </location>
</feature>